<evidence type="ECO:0000313" key="14">
    <source>
        <dbReference type="Proteomes" id="UP001207252"/>
    </source>
</evidence>
<protein>
    <recommendedName>
        <fullName evidence="10">DNA gyrase subunit B</fullName>
        <ecNumber evidence="10">5.6.2.2</ecNumber>
    </recommendedName>
</protein>
<dbReference type="SUPFAM" id="SSF56719">
    <property type="entry name" value="Type II DNA topoisomerase"/>
    <property type="match status" value="1"/>
</dbReference>
<evidence type="ECO:0000259" key="12">
    <source>
        <dbReference type="PROSITE" id="PS50880"/>
    </source>
</evidence>
<feature type="binding site" evidence="10">
    <location>
        <position position="513"/>
    </location>
    <ligand>
        <name>Mg(2+)</name>
        <dbReference type="ChEBI" id="CHEBI:18420"/>
        <label>1</label>
        <note>catalytic</note>
    </ligand>
</feature>
<keyword evidence="10" id="KW-0963">Cytoplasm</keyword>
<feature type="binding site" evidence="10">
    <location>
        <position position="513"/>
    </location>
    <ligand>
        <name>Mg(2+)</name>
        <dbReference type="ChEBI" id="CHEBI:18420"/>
        <label>2</label>
    </ligand>
</feature>
<dbReference type="NCBIfam" id="TIGR01059">
    <property type="entry name" value="gyrB"/>
    <property type="match status" value="1"/>
</dbReference>
<dbReference type="Gene3D" id="3.40.50.670">
    <property type="match status" value="1"/>
</dbReference>
<dbReference type="EC" id="5.6.2.2" evidence="10"/>
<evidence type="ECO:0000256" key="5">
    <source>
        <dbReference type="ARBA" id="ARBA00022840"/>
    </source>
</evidence>
<dbReference type="InterPro" id="IPR013506">
    <property type="entry name" value="Topo_IIA_bsu_dom2"/>
</dbReference>
<dbReference type="InterPro" id="IPR034160">
    <property type="entry name" value="TOPRIM_GyrB"/>
</dbReference>
<keyword evidence="4 10" id="KW-0547">Nucleotide-binding</keyword>
<organism evidence="13 14">
    <name type="scientific">Ureaplasma zalophigenitalium</name>
    <dbReference type="NCBI Taxonomy" id="907723"/>
    <lineage>
        <taxon>Bacteria</taxon>
        <taxon>Bacillati</taxon>
        <taxon>Mycoplasmatota</taxon>
        <taxon>Mycoplasmoidales</taxon>
        <taxon>Mycoplasmoidaceae</taxon>
        <taxon>Ureaplasma</taxon>
    </lineage>
</organism>
<dbReference type="InterPro" id="IPR011557">
    <property type="entry name" value="GyrB"/>
</dbReference>
<dbReference type="Gene3D" id="3.30.230.10">
    <property type="match status" value="1"/>
</dbReference>
<dbReference type="NCBIfam" id="NF004189">
    <property type="entry name" value="PRK05644.1"/>
    <property type="match status" value="1"/>
</dbReference>
<dbReference type="SMART" id="SM00387">
    <property type="entry name" value="HATPase_c"/>
    <property type="match status" value="1"/>
</dbReference>
<accession>A0ABT3BNV3</accession>
<dbReference type="Gene3D" id="3.30.565.10">
    <property type="entry name" value="Histidine kinase-like ATPase, C-terminal domain"/>
    <property type="match status" value="1"/>
</dbReference>
<dbReference type="InterPro" id="IPR020568">
    <property type="entry name" value="Ribosomal_Su5_D2-typ_SF"/>
</dbReference>
<dbReference type="Pfam" id="PF00204">
    <property type="entry name" value="DNA_gyraseB"/>
    <property type="match status" value="1"/>
</dbReference>
<dbReference type="Proteomes" id="UP001207252">
    <property type="component" value="Unassembled WGS sequence"/>
</dbReference>
<feature type="compositionally biased region" description="Basic and acidic residues" evidence="11">
    <location>
        <begin position="398"/>
        <end position="413"/>
    </location>
</feature>
<dbReference type="InterPro" id="IPR013760">
    <property type="entry name" value="Topo_IIA-like_dom_sf"/>
</dbReference>
<evidence type="ECO:0000256" key="4">
    <source>
        <dbReference type="ARBA" id="ARBA00022741"/>
    </source>
</evidence>
<keyword evidence="14" id="KW-1185">Reference proteome</keyword>
<evidence type="ECO:0000256" key="10">
    <source>
        <dbReference type="HAMAP-Rule" id="MF_01898"/>
    </source>
</evidence>
<dbReference type="HAMAP" id="MF_01898">
    <property type="entry name" value="GyrB"/>
    <property type="match status" value="1"/>
</dbReference>
<dbReference type="Pfam" id="PF02518">
    <property type="entry name" value="HATPase_c"/>
    <property type="match status" value="1"/>
</dbReference>
<comment type="subunit">
    <text evidence="10">Heterotetramer, composed of two GyrA and two GyrB chains. In the heterotetramer, GyrA contains the active site tyrosine that forms a transient covalent intermediate with DNA, while GyrB binds cofactors and catalyzes ATP hydrolysis.</text>
</comment>
<dbReference type="CDD" id="cd00822">
    <property type="entry name" value="TopoII_Trans_DNA_gyrase"/>
    <property type="match status" value="1"/>
</dbReference>
<gene>
    <name evidence="10 13" type="primary">gyrB</name>
    <name evidence="13" type="ORF">OF365_00100</name>
</gene>
<evidence type="ECO:0000256" key="11">
    <source>
        <dbReference type="SAM" id="MobiDB-lite"/>
    </source>
</evidence>
<sequence>MTDDKQKKSDYTSSSIKVLEGLEAVRKRPGMYIGSTQSEGLHHLIWEIVDNSIDEAMGGYASFVRVTITKDNQIRVEDDGRGIPVGIHEKTGRSGVETVLTVLHAGGKFDNDAYKMSGGLHGVGASCVNALSETFEVWVNKNHSVHYVKFVNGGHAEAPLRVIAENDEKEHGTTIQFYPDFSIMEKNDWDEMKITSRLRQLAYLNKGIRIQFESEITNAKEEWLFEGGLVEYIKDLNEQKTPLFETVIFGEEERNIKAHNGDQTYDVICDLAFQYSNCYTSSVHSFCNNINTTEGGTHEEGFKLAILRIINRYAIDKKLIKEDEKFTKDDVVEGLTAIISIKHPNPQYEGQTKKKLGNSEVRPFVNEVTSVVFEKFLNENPDEAKIIINKAKIAAESRRRSNEAREATRRKSPFESNSLPGKLADCSNRDSSVTELYIVEGDSAGGSAKTGREREYQAILPLKGKIINVEKAKIEKIFGNEEIQNMITAIGAGIGSEFNYEKLRYNKIIIMTDADVDGSHIRILLLTFFYRYMLELVQKGNIYIAQPPLYKVSYGKKVLYAYTEKELQEIRENVGNTRLNLQRYKGLGEMNPEQLWETTMDPQHRMLLKVDVQDAAEADKTFSLLMGDDVTPRKDFIAKNAKYAKNIDA</sequence>
<dbReference type="InterPro" id="IPR013759">
    <property type="entry name" value="Topo_IIA_B_C"/>
</dbReference>
<dbReference type="EMBL" id="JAOXHJ010000001">
    <property type="protein sequence ID" value="MCV3753792.1"/>
    <property type="molecule type" value="Genomic_DNA"/>
</dbReference>
<feature type="domain" description="Toprim" evidence="12">
    <location>
        <begin position="434"/>
        <end position="548"/>
    </location>
</feature>
<dbReference type="PRINTS" id="PR01159">
    <property type="entry name" value="DNAGYRASEB"/>
</dbReference>
<name>A0ABT3BNV3_9BACT</name>
<comment type="cofactor">
    <cofactor evidence="10">
        <name>Mg(2+)</name>
        <dbReference type="ChEBI" id="CHEBI:18420"/>
    </cofactor>
    <cofactor evidence="10">
        <name>Mn(2+)</name>
        <dbReference type="ChEBI" id="CHEBI:29035"/>
    </cofactor>
    <cofactor evidence="10">
        <name>Ca(2+)</name>
        <dbReference type="ChEBI" id="CHEBI:29108"/>
    </cofactor>
    <text evidence="10">Binds two Mg(2+) per subunit. The magnesium ions form salt bridges with both the protein and the DNA. Can also accept other divalent metal cations, such as Mn(2+) or Ca(2+).</text>
</comment>
<dbReference type="SMART" id="SM00433">
    <property type="entry name" value="TOP2c"/>
    <property type="match status" value="1"/>
</dbReference>
<feature type="binding site" evidence="10">
    <location>
        <position position="440"/>
    </location>
    <ligand>
        <name>Mg(2+)</name>
        <dbReference type="ChEBI" id="CHEBI:18420"/>
        <label>1</label>
        <note>catalytic</note>
    </ligand>
</feature>
<dbReference type="InterPro" id="IPR001241">
    <property type="entry name" value="Topo_IIA"/>
</dbReference>
<dbReference type="CDD" id="cd16928">
    <property type="entry name" value="HATPase_GyrB-like"/>
    <property type="match status" value="1"/>
</dbReference>
<keyword evidence="3 10" id="KW-0479">Metal-binding</keyword>
<reference evidence="13 14" key="1">
    <citation type="journal article" date="2020" name="Int. J. Syst. Evol. Microbiol.">
        <title>Ureaplasma miroungigenitalium sp. nov. isolated from northern elephant seals (Mirounga angustirostris) and Ureaplasma zalophigenitalium sp. nov. isolated from California sea lions (Zalophus californianus).</title>
        <authorList>
            <person name="Volokhov D.V."/>
            <person name="Gulland F.M."/>
            <person name="Gao Y."/>
            <person name="Chizhikov V.E."/>
        </authorList>
    </citation>
    <scope>NUCLEOTIDE SEQUENCE [LARGE SCALE GENOMIC DNA]</scope>
    <source>
        <strain evidence="13 14">CSL7644-GEN</strain>
    </source>
</reference>
<evidence type="ECO:0000256" key="3">
    <source>
        <dbReference type="ARBA" id="ARBA00022723"/>
    </source>
</evidence>
<dbReference type="PRINTS" id="PR00418">
    <property type="entry name" value="TPI2FAMILY"/>
</dbReference>
<dbReference type="PROSITE" id="PS00177">
    <property type="entry name" value="TOPOISOMERASE_II"/>
    <property type="match status" value="1"/>
</dbReference>
<comment type="caution">
    <text evidence="13">The sequence shown here is derived from an EMBL/GenBank/DDBJ whole genome shotgun (WGS) entry which is preliminary data.</text>
</comment>
<keyword evidence="9 10" id="KW-0413">Isomerase</keyword>
<evidence type="ECO:0000313" key="13">
    <source>
        <dbReference type="EMBL" id="MCV3753792.1"/>
    </source>
</evidence>
<comment type="catalytic activity">
    <reaction evidence="1 10">
        <text>ATP-dependent breakage, passage and rejoining of double-stranded DNA.</text>
        <dbReference type="EC" id="5.6.2.2"/>
    </reaction>
</comment>
<dbReference type="InterPro" id="IPR002288">
    <property type="entry name" value="DNA_gyrase_B_C"/>
</dbReference>
<feature type="binding site" evidence="10">
    <location>
        <position position="515"/>
    </location>
    <ligand>
        <name>Mg(2+)</name>
        <dbReference type="ChEBI" id="CHEBI:18420"/>
        <label>2</label>
    </ligand>
</feature>
<comment type="function">
    <text evidence="10">A type II topoisomerase that negatively supercoils closed circular double-stranded (ds) DNA in an ATP-dependent manner to modulate DNA topology and maintain chromosomes in an underwound state. Negative supercoiling favors strand separation, and DNA replication, transcription, recombination and repair, all of which involve strand separation. Also able to catalyze the interconversion of other topological isomers of dsDNA rings, including catenanes and knotted rings. Type II topoisomerases break and join 2 DNA strands simultaneously in an ATP-dependent manner.</text>
</comment>
<dbReference type="PANTHER" id="PTHR45866">
    <property type="entry name" value="DNA GYRASE/TOPOISOMERASE SUBUNIT B"/>
    <property type="match status" value="1"/>
</dbReference>
<dbReference type="RefSeq" id="WP_263817595.1">
    <property type="nucleotide sequence ID" value="NZ_JAOXHJ010000001.1"/>
</dbReference>
<feature type="site" description="Interaction with DNA" evidence="10">
    <location>
        <position position="468"/>
    </location>
</feature>
<evidence type="ECO:0000256" key="9">
    <source>
        <dbReference type="ARBA" id="ARBA00023235"/>
    </source>
</evidence>
<dbReference type="Pfam" id="PF01751">
    <property type="entry name" value="Toprim"/>
    <property type="match status" value="1"/>
</dbReference>
<keyword evidence="8" id="KW-0238">DNA-binding</keyword>
<comment type="subcellular location">
    <subcellularLocation>
        <location evidence="10">Cytoplasm</location>
    </subcellularLocation>
</comment>
<dbReference type="PANTHER" id="PTHR45866:SF1">
    <property type="entry name" value="DNA GYRASE SUBUNIT B, MITOCHONDRIAL"/>
    <property type="match status" value="1"/>
</dbReference>
<dbReference type="GO" id="GO:0003918">
    <property type="term" value="F:DNA topoisomerase type II (double strand cut, ATP-hydrolyzing) activity"/>
    <property type="evidence" value="ECO:0007669"/>
    <property type="project" value="UniProtKB-EC"/>
</dbReference>
<evidence type="ECO:0000256" key="1">
    <source>
        <dbReference type="ARBA" id="ARBA00000185"/>
    </source>
</evidence>
<evidence type="ECO:0000256" key="7">
    <source>
        <dbReference type="ARBA" id="ARBA00023029"/>
    </source>
</evidence>
<dbReference type="InterPro" id="IPR018522">
    <property type="entry name" value="TopoIIA_CS"/>
</dbReference>
<evidence type="ECO:0000256" key="6">
    <source>
        <dbReference type="ARBA" id="ARBA00022842"/>
    </source>
</evidence>
<dbReference type="SUPFAM" id="SSF55874">
    <property type="entry name" value="ATPase domain of HSP90 chaperone/DNA topoisomerase II/histidine kinase"/>
    <property type="match status" value="1"/>
</dbReference>
<keyword evidence="7 10" id="KW-0799">Topoisomerase</keyword>
<feature type="site" description="Interaction with DNA" evidence="10">
    <location>
        <position position="465"/>
    </location>
</feature>
<keyword evidence="6 10" id="KW-0460">Magnesium</keyword>
<evidence type="ECO:0000256" key="8">
    <source>
        <dbReference type="ARBA" id="ARBA00023125"/>
    </source>
</evidence>
<dbReference type="InterPro" id="IPR006171">
    <property type="entry name" value="TOPRIM_dom"/>
</dbReference>
<dbReference type="CDD" id="cd03366">
    <property type="entry name" value="TOPRIM_TopoIIA_GyrB"/>
    <property type="match status" value="1"/>
</dbReference>
<dbReference type="SUPFAM" id="SSF54211">
    <property type="entry name" value="Ribosomal protein S5 domain 2-like"/>
    <property type="match status" value="1"/>
</dbReference>
<comment type="similarity">
    <text evidence="2 10">Belongs to the type II topoisomerase GyrB family.</text>
</comment>
<evidence type="ECO:0000256" key="2">
    <source>
        <dbReference type="ARBA" id="ARBA00010708"/>
    </source>
</evidence>
<keyword evidence="5 10" id="KW-0067">ATP-binding</keyword>
<comment type="miscellaneous">
    <text evidence="10">Few gyrases are as efficient as E.coli at forming negative supercoils. Not all organisms have 2 type II topoisomerases; in organisms with a single type II topoisomerase this enzyme also has to decatenate newly replicated chromosomes.</text>
</comment>
<dbReference type="PROSITE" id="PS50880">
    <property type="entry name" value="TOPRIM"/>
    <property type="match status" value="1"/>
</dbReference>
<dbReference type="InterPro" id="IPR000565">
    <property type="entry name" value="Topo_IIA_B"/>
</dbReference>
<dbReference type="InterPro" id="IPR003594">
    <property type="entry name" value="HATPase_dom"/>
</dbReference>
<feature type="region of interest" description="Disordered" evidence="11">
    <location>
        <begin position="398"/>
        <end position="423"/>
    </location>
</feature>
<dbReference type="Pfam" id="PF00986">
    <property type="entry name" value="DNA_gyraseB_C"/>
    <property type="match status" value="1"/>
</dbReference>
<dbReference type="InterPro" id="IPR036890">
    <property type="entry name" value="HATPase_C_sf"/>
</dbReference>
<dbReference type="InterPro" id="IPR014721">
    <property type="entry name" value="Ribsml_uS5_D2-typ_fold_subgr"/>
</dbReference>
<proteinExistence type="inferred from homology"/>